<dbReference type="AlphaFoldDB" id="A0A8J6R4V9"/>
<dbReference type="SUPFAM" id="SSF55874">
    <property type="entry name" value="ATPase domain of HSP90 chaperone/DNA topoisomerase II/histidine kinase"/>
    <property type="match status" value="1"/>
</dbReference>
<dbReference type="InterPro" id="IPR036097">
    <property type="entry name" value="HisK_dim/P_sf"/>
</dbReference>
<feature type="domain" description="Histidine kinase" evidence="6">
    <location>
        <begin position="560"/>
        <end position="774"/>
    </location>
</feature>
<dbReference type="PANTHER" id="PTHR43304:SF1">
    <property type="entry name" value="PAC DOMAIN-CONTAINING PROTEIN"/>
    <property type="match status" value="1"/>
</dbReference>
<dbReference type="GO" id="GO:0006355">
    <property type="term" value="P:regulation of DNA-templated transcription"/>
    <property type="evidence" value="ECO:0007669"/>
    <property type="project" value="InterPro"/>
</dbReference>
<dbReference type="InterPro" id="IPR036890">
    <property type="entry name" value="HATPase_C_sf"/>
</dbReference>
<name>A0A8J6R4V9_9BACT</name>
<gene>
    <name evidence="8" type="ORF">ICT70_03120</name>
</gene>
<dbReference type="InterPro" id="IPR004358">
    <property type="entry name" value="Sig_transdc_His_kin-like_C"/>
</dbReference>
<dbReference type="InterPro" id="IPR000014">
    <property type="entry name" value="PAS"/>
</dbReference>
<dbReference type="PROSITE" id="PS50112">
    <property type="entry name" value="PAS"/>
    <property type="match status" value="2"/>
</dbReference>
<dbReference type="Gene3D" id="3.30.565.10">
    <property type="entry name" value="Histidine kinase-like ATPase, C-terminal domain"/>
    <property type="match status" value="1"/>
</dbReference>
<evidence type="ECO:0000256" key="2">
    <source>
        <dbReference type="ARBA" id="ARBA00012438"/>
    </source>
</evidence>
<dbReference type="InterPro" id="IPR005467">
    <property type="entry name" value="His_kinase_dom"/>
</dbReference>
<dbReference type="Pfam" id="PF00512">
    <property type="entry name" value="HisKA"/>
    <property type="match status" value="1"/>
</dbReference>
<dbReference type="SMART" id="SM00387">
    <property type="entry name" value="HATPase_c"/>
    <property type="match status" value="1"/>
</dbReference>
<protein>
    <recommendedName>
        <fullName evidence="2">histidine kinase</fullName>
        <ecNumber evidence="2">2.7.13.3</ecNumber>
    </recommendedName>
</protein>
<evidence type="ECO:0000259" key="7">
    <source>
        <dbReference type="PROSITE" id="PS50112"/>
    </source>
</evidence>
<evidence type="ECO:0000259" key="6">
    <source>
        <dbReference type="PROSITE" id="PS50109"/>
    </source>
</evidence>
<dbReference type="GO" id="GO:0000155">
    <property type="term" value="F:phosphorelay sensor kinase activity"/>
    <property type="evidence" value="ECO:0007669"/>
    <property type="project" value="InterPro"/>
</dbReference>
<evidence type="ECO:0000313" key="9">
    <source>
        <dbReference type="Proteomes" id="UP000632828"/>
    </source>
</evidence>
<dbReference type="Pfam" id="PF00497">
    <property type="entry name" value="SBP_bac_3"/>
    <property type="match status" value="1"/>
</dbReference>
<dbReference type="InterPro" id="IPR013767">
    <property type="entry name" value="PAS_fold"/>
</dbReference>
<dbReference type="CDD" id="cd00130">
    <property type="entry name" value="PAS"/>
    <property type="match status" value="2"/>
</dbReference>
<feature type="domain" description="PAS" evidence="7">
    <location>
        <begin position="298"/>
        <end position="351"/>
    </location>
</feature>
<sequence length="781" mass="88007">MKQRLTRHALIAVILLALLPAALWGKDIPTIRVAAFNYYPAIFLDTDNRVRGFYVDMLDEISTREQLRFEYVFGSWSEGLERLQQGEVDLVTSAAFTEERATFMDFGEQVLLTVWGELYTPKDEQTVSITGFQNQPVAVMRGDHNARSFKEHLEKFGISSRFIEYADFDEVFAAVKAKKVRGGVVNSVFGDAAAKQYEVQSSGIAFKPFDIYFATAKGQNAGILRLLDDYLLHWRNDSASVYYHARLKWGAGQEPEEVIPVWVLKLAAVAALVIFSGLVFIVLLRHQVNKATRELQKSNNMIRLLLDSTAEGIYGLDIQGSCTFCNAACVQILGYDNEDQLIGRNMHDLIHHSHADGTAMPAEECDLLKGLERKVHCDSEMFWRADDSSFPVEYWSHPIRQEDQVIGLVVSFLNITERKRIEQGLIEQKNAYQSILSASHDGFLALDTQGHILDVNPAYLTFSGYDREELLSRHISEMDVNENAEDAALHVTKVMTQGSNLFESVHQRKDGSVWPAEVSTTYSPVNGGRFFTFLRDITERKKAQWALELKNQELEQFVYSVSHDLKSPLVTVRTYADMLRQDLQSKDQQQITEDLKYIDKAANKMQQLLDALLHYSRIGRAETHAQTLSAHQLVDDCLSALAGILEKQQIKVSTSELPQQLHGDSLHFERVWQNLIENAVKYRGNQDQLHIEIGTKQQGQDVIFYVRDNGMGIAPEHSERIFNLFSQLNPGSDGSGLGLALVKKIVSIYQGRIWVESAGEGQGSCFMFTLPGATVKTASAT</sequence>
<dbReference type="FunFam" id="3.30.565.10:FF:000006">
    <property type="entry name" value="Sensor histidine kinase WalK"/>
    <property type="match status" value="1"/>
</dbReference>
<comment type="catalytic activity">
    <reaction evidence="1">
        <text>ATP + protein L-histidine = ADP + protein N-phospho-L-histidine.</text>
        <dbReference type="EC" id="2.7.13.3"/>
    </reaction>
</comment>
<evidence type="ECO:0000313" key="8">
    <source>
        <dbReference type="EMBL" id="MBD1399654.1"/>
    </source>
</evidence>
<dbReference type="InterPro" id="IPR003594">
    <property type="entry name" value="HATPase_dom"/>
</dbReference>
<evidence type="ECO:0000256" key="1">
    <source>
        <dbReference type="ARBA" id="ARBA00000085"/>
    </source>
</evidence>
<evidence type="ECO:0000256" key="4">
    <source>
        <dbReference type="ARBA" id="ARBA00022679"/>
    </source>
</evidence>
<evidence type="ECO:0000256" key="5">
    <source>
        <dbReference type="ARBA" id="ARBA00022777"/>
    </source>
</evidence>
<dbReference type="InterPro" id="IPR035965">
    <property type="entry name" value="PAS-like_dom_sf"/>
</dbReference>
<dbReference type="EMBL" id="JACWUN010000003">
    <property type="protein sequence ID" value="MBD1399654.1"/>
    <property type="molecule type" value="Genomic_DNA"/>
</dbReference>
<proteinExistence type="predicted"/>
<dbReference type="Pfam" id="PF02518">
    <property type="entry name" value="HATPase_c"/>
    <property type="match status" value="1"/>
</dbReference>
<reference evidence="8" key="1">
    <citation type="submission" date="2020-09" db="EMBL/GenBank/DDBJ databases">
        <title>Pelobacter alkaliphilus sp. nov., a novel anaerobic arsenate-reducing bacterium from terrestrial mud volcano.</title>
        <authorList>
            <person name="Khomyakova M.A."/>
            <person name="Merkel A.Y."/>
            <person name="Slobodkin A.I."/>
        </authorList>
    </citation>
    <scope>NUCLEOTIDE SEQUENCE</scope>
    <source>
        <strain evidence="8">M08fum</strain>
    </source>
</reference>
<keyword evidence="3" id="KW-0597">Phosphoprotein</keyword>
<dbReference type="Pfam" id="PF13426">
    <property type="entry name" value="PAS_9"/>
    <property type="match status" value="1"/>
</dbReference>
<dbReference type="InterPro" id="IPR003661">
    <property type="entry name" value="HisK_dim/P_dom"/>
</dbReference>
<dbReference type="Gene3D" id="3.40.190.10">
    <property type="entry name" value="Periplasmic binding protein-like II"/>
    <property type="match status" value="2"/>
</dbReference>
<accession>A0A8J6R4V9</accession>
<dbReference type="EC" id="2.7.13.3" evidence="2"/>
<keyword evidence="9" id="KW-1185">Reference proteome</keyword>
<dbReference type="SMART" id="SM00388">
    <property type="entry name" value="HisKA"/>
    <property type="match status" value="1"/>
</dbReference>
<dbReference type="InterPro" id="IPR001638">
    <property type="entry name" value="Solute-binding_3/MltF_N"/>
</dbReference>
<dbReference type="SUPFAM" id="SSF53850">
    <property type="entry name" value="Periplasmic binding protein-like II"/>
    <property type="match status" value="1"/>
</dbReference>
<keyword evidence="5" id="KW-0418">Kinase</keyword>
<dbReference type="SMART" id="SM00091">
    <property type="entry name" value="PAS"/>
    <property type="match status" value="2"/>
</dbReference>
<dbReference type="RefSeq" id="WP_191153933.1">
    <property type="nucleotide sequence ID" value="NZ_JACWUN010000003.1"/>
</dbReference>
<feature type="domain" description="PAS" evidence="7">
    <location>
        <begin position="428"/>
        <end position="498"/>
    </location>
</feature>
<dbReference type="PROSITE" id="PS50109">
    <property type="entry name" value="HIS_KIN"/>
    <property type="match status" value="1"/>
</dbReference>
<keyword evidence="4" id="KW-0808">Transferase</keyword>
<dbReference type="NCBIfam" id="TIGR00229">
    <property type="entry name" value="sensory_box"/>
    <property type="match status" value="2"/>
</dbReference>
<dbReference type="CDD" id="cd00082">
    <property type="entry name" value="HisKA"/>
    <property type="match status" value="1"/>
</dbReference>
<comment type="caution">
    <text evidence="8">The sequence shown here is derived from an EMBL/GenBank/DDBJ whole genome shotgun (WGS) entry which is preliminary data.</text>
</comment>
<dbReference type="PRINTS" id="PR00344">
    <property type="entry name" value="BCTRLSENSOR"/>
</dbReference>
<organism evidence="8 9">
    <name type="scientific">Pelovirga terrestris</name>
    <dbReference type="NCBI Taxonomy" id="2771352"/>
    <lineage>
        <taxon>Bacteria</taxon>
        <taxon>Pseudomonadati</taxon>
        <taxon>Thermodesulfobacteriota</taxon>
        <taxon>Desulfuromonadia</taxon>
        <taxon>Geobacterales</taxon>
        <taxon>Geobacteraceae</taxon>
        <taxon>Pelovirga</taxon>
    </lineage>
</organism>
<evidence type="ECO:0000256" key="3">
    <source>
        <dbReference type="ARBA" id="ARBA00022553"/>
    </source>
</evidence>
<dbReference type="Gene3D" id="3.30.450.20">
    <property type="entry name" value="PAS domain"/>
    <property type="match status" value="2"/>
</dbReference>
<dbReference type="SUPFAM" id="SSF47384">
    <property type="entry name" value="Homodimeric domain of signal transducing histidine kinase"/>
    <property type="match status" value="1"/>
</dbReference>
<dbReference type="Proteomes" id="UP000632828">
    <property type="component" value="Unassembled WGS sequence"/>
</dbReference>
<dbReference type="Gene3D" id="1.10.287.130">
    <property type="match status" value="1"/>
</dbReference>
<dbReference type="Pfam" id="PF00989">
    <property type="entry name" value="PAS"/>
    <property type="match status" value="1"/>
</dbReference>
<dbReference type="PANTHER" id="PTHR43304">
    <property type="entry name" value="PHYTOCHROME-LIKE PROTEIN CPH1"/>
    <property type="match status" value="1"/>
</dbReference>
<dbReference type="InterPro" id="IPR052162">
    <property type="entry name" value="Sensor_kinase/Photoreceptor"/>
</dbReference>
<dbReference type="SUPFAM" id="SSF55785">
    <property type="entry name" value="PYP-like sensor domain (PAS domain)"/>
    <property type="match status" value="2"/>
</dbReference>
<dbReference type="SMART" id="SM00062">
    <property type="entry name" value="PBPb"/>
    <property type="match status" value="1"/>
</dbReference>